<reference evidence="2" key="1">
    <citation type="submission" date="2023-06" db="EMBL/GenBank/DDBJ databases">
        <title>Phylogenetic Diversity of Rhizobium strains.</title>
        <authorList>
            <person name="Moura F.T."/>
            <person name="Helene L.C.F."/>
            <person name="Hungria M."/>
        </authorList>
    </citation>
    <scope>NUCLEOTIDE SEQUENCE</scope>
    <source>
        <strain evidence="2">CCGE524</strain>
    </source>
</reference>
<organism evidence="2 3">
    <name type="scientific">Rhizobium calliandrae</name>
    <dbReference type="NCBI Taxonomy" id="1312182"/>
    <lineage>
        <taxon>Bacteria</taxon>
        <taxon>Pseudomonadati</taxon>
        <taxon>Pseudomonadota</taxon>
        <taxon>Alphaproteobacteria</taxon>
        <taxon>Hyphomicrobiales</taxon>
        <taxon>Rhizobiaceae</taxon>
        <taxon>Rhizobium/Agrobacterium group</taxon>
        <taxon>Rhizobium</taxon>
    </lineage>
</organism>
<dbReference type="RefSeq" id="WP_285884587.1">
    <property type="nucleotide sequence ID" value="NZ_JARFYN010000096.1"/>
</dbReference>
<feature type="transmembrane region" description="Helical" evidence="1">
    <location>
        <begin position="78"/>
        <end position="102"/>
    </location>
</feature>
<accession>A0ABT7KPT8</accession>
<dbReference type="Proteomes" id="UP001172630">
    <property type="component" value="Unassembled WGS sequence"/>
</dbReference>
<dbReference type="EMBL" id="JARFYN010000096">
    <property type="protein sequence ID" value="MDL2410646.1"/>
    <property type="molecule type" value="Genomic_DNA"/>
</dbReference>
<name>A0ABT7KPT8_9HYPH</name>
<sequence>MIDLFAEPSSSNLAWQLVTAVLPTDATSAWGPTLQVFTSTFFALSTILLGYGVISGIVQSAYTGKTLGDRWHQIWTPLRVIVGLGLLCPMPTTGFSAAHYLLRDVVARGGINLADASWGVFVVTVASGETTILPASSSGSTVAMGILQHEICAAVYNQAGSMWGWQARLPEPSGSVGGLGIPGYGQKVTWSYGPTCGHFSYTIPDNRKGFSNTRREAVKEIVSAYRTEAQRYAQLAAETSGLSSAGAMTQAISGNVLSSTIVQDIRARGAAFDAKITEAAKAEAATVEKESRSKLVENAKPRCWRCRELAAGLEQVGHRRTTLYRLDPRLSDPNPPLRFHNDLRDCAGRRLVGSNDRVAIVVHEVDAPR</sequence>
<evidence type="ECO:0000313" key="2">
    <source>
        <dbReference type="EMBL" id="MDL2410646.1"/>
    </source>
</evidence>
<protein>
    <submittedName>
        <fullName evidence="2">Uncharacterized protein</fullName>
    </submittedName>
</protein>
<keyword evidence="3" id="KW-1185">Reference proteome</keyword>
<keyword evidence="1" id="KW-0472">Membrane</keyword>
<gene>
    <name evidence="2" type="ORF">PY650_34780</name>
</gene>
<evidence type="ECO:0000256" key="1">
    <source>
        <dbReference type="SAM" id="Phobius"/>
    </source>
</evidence>
<evidence type="ECO:0000313" key="3">
    <source>
        <dbReference type="Proteomes" id="UP001172630"/>
    </source>
</evidence>
<keyword evidence="1" id="KW-0812">Transmembrane</keyword>
<keyword evidence="1" id="KW-1133">Transmembrane helix</keyword>
<feature type="transmembrane region" description="Helical" evidence="1">
    <location>
        <begin position="36"/>
        <end position="58"/>
    </location>
</feature>
<comment type="caution">
    <text evidence="2">The sequence shown here is derived from an EMBL/GenBank/DDBJ whole genome shotgun (WGS) entry which is preliminary data.</text>
</comment>
<proteinExistence type="predicted"/>